<dbReference type="InterPro" id="IPR006288">
    <property type="entry name" value="TFS"/>
</dbReference>
<dbReference type="Gene3D" id="2.20.28.30">
    <property type="entry name" value="RNA polymerase ii, chain L"/>
    <property type="match status" value="1"/>
</dbReference>
<feature type="binding site" evidence="7">
    <location>
        <position position="75"/>
    </location>
    <ligand>
        <name>Zn(2+)</name>
        <dbReference type="ChEBI" id="CHEBI:29105"/>
        <label>2</label>
    </ligand>
</feature>
<dbReference type="EMBL" id="DSGT01000009">
    <property type="protein sequence ID" value="HEW53180.1"/>
    <property type="molecule type" value="Genomic_DNA"/>
</dbReference>
<keyword evidence="5 6" id="KW-0804">Transcription</keyword>
<feature type="binding site" evidence="7">
    <location>
        <position position="78"/>
    </location>
    <ligand>
        <name>Zn(2+)</name>
        <dbReference type="ChEBI" id="CHEBI:29105"/>
        <label>2</label>
    </ligand>
</feature>
<dbReference type="SMART" id="SM00440">
    <property type="entry name" value="ZnF_C2C2"/>
    <property type="match status" value="1"/>
</dbReference>
<name>A0A7C2VLQ3_9CREN</name>
<keyword evidence="1 7" id="KW-0479">Metal-binding</keyword>
<keyword evidence="3 7" id="KW-0862">Zinc</keyword>
<evidence type="ECO:0000259" key="10">
    <source>
        <dbReference type="PROSITE" id="PS51133"/>
    </source>
</evidence>
<feature type="domain" description="TFIIS-type" evidence="10">
    <location>
        <begin position="71"/>
        <end position="111"/>
    </location>
</feature>
<accession>A0A7C2VLQ3</accession>
<proteinExistence type="inferred from homology"/>
<gene>
    <name evidence="11" type="ORF">ENO77_03330</name>
</gene>
<dbReference type="Gene3D" id="2.20.25.10">
    <property type="match status" value="1"/>
</dbReference>
<evidence type="ECO:0000256" key="3">
    <source>
        <dbReference type="ARBA" id="ARBA00022833"/>
    </source>
</evidence>
<dbReference type="GO" id="GO:0003899">
    <property type="term" value="F:DNA-directed RNA polymerase activity"/>
    <property type="evidence" value="ECO:0007669"/>
    <property type="project" value="InterPro"/>
</dbReference>
<dbReference type="PIRSF" id="PIRSF005586">
    <property type="entry name" value="RNApol_RpoM"/>
    <property type="match status" value="1"/>
</dbReference>
<protein>
    <submittedName>
        <fullName evidence="11">Transcription factor S</fullName>
    </submittedName>
</protein>
<keyword evidence="2 8" id="KW-0863">Zinc-finger</keyword>
<dbReference type="PANTHER" id="PTHR11239:SF12">
    <property type="entry name" value="DNA-DIRECTED RNA POLYMERASE III SUBUNIT RPC10"/>
    <property type="match status" value="1"/>
</dbReference>
<dbReference type="GO" id="GO:0003676">
    <property type="term" value="F:nucleic acid binding"/>
    <property type="evidence" value="ECO:0007669"/>
    <property type="project" value="InterPro"/>
</dbReference>
<dbReference type="InterPro" id="IPR001222">
    <property type="entry name" value="Znf_TFIIS"/>
</dbReference>
<evidence type="ECO:0000256" key="1">
    <source>
        <dbReference type="ARBA" id="ARBA00022723"/>
    </source>
</evidence>
<feature type="binding site" evidence="7">
    <location>
        <position position="7"/>
    </location>
    <ligand>
        <name>Zn(2+)</name>
        <dbReference type="ChEBI" id="CHEBI:29105"/>
        <label>1</label>
    </ligand>
</feature>
<dbReference type="AlphaFoldDB" id="A0A7C2VLQ3"/>
<evidence type="ECO:0000256" key="6">
    <source>
        <dbReference type="PIRNR" id="PIRNR005586"/>
    </source>
</evidence>
<evidence type="ECO:0000256" key="7">
    <source>
        <dbReference type="PIRSR" id="PIRSR005586-1"/>
    </source>
</evidence>
<feature type="binding site" evidence="7">
    <location>
        <position position="25"/>
    </location>
    <ligand>
        <name>Zn(2+)</name>
        <dbReference type="ChEBI" id="CHEBI:29105"/>
        <label>1</label>
    </ligand>
</feature>
<comment type="caution">
    <text evidence="11">The sequence shown here is derived from an EMBL/GenBank/DDBJ whole genome shotgun (WGS) entry which is preliminary data.</text>
</comment>
<evidence type="ECO:0000256" key="9">
    <source>
        <dbReference type="RuleBase" id="RU003474"/>
    </source>
</evidence>
<dbReference type="SUPFAM" id="SSF57783">
    <property type="entry name" value="Zinc beta-ribbon"/>
    <property type="match status" value="1"/>
</dbReference>
<feature type="binding site" evidence="7">
    <location>
        <position position="103"/>
    </location>
    <ligand>
        <name>Zn(2+)</name>
        <dbReference type="ChEBI" id="CHEBI:29105"/>
        <label>2</label>
    </ligand>
</feature>
<dbReference type="GO" id="GO:0006355">
    <property type="term" value="P:regulation of DNA-templated transcription"/>
    <property type="evidence" value="ECO:0007669"/>
    <property type="project" value="InterPro"/>
</dbReference>
<dbReference type="Pfam" id="PF02150">
    <property type="entry name" value="Zn_ribbon_RPB9"/>
    <property type="match status" value="1"/>
</dbReference>
<evidence type="ECO:0000256" key="4">
    <source>
        <dbReference type="ARBA" id="ARBA00023015"/>
    </source>
</evidence>
<dbReference type="CDD" id="cd10511">
    <property type="entry name" value="Zn-ribbon_TFS"/>
    <property type="match status" value="1"/>
</dbReference>
<keyword evidence="4" id="KW-0805">Transcription regulation</keyword>
<evidence type="ECO:0000256" key="8">
    <source>
        <dbReference type="PIRSR" id="PIRSR005586-2"/>
    </source>
</evidence>
<dbReference type="SMART" id="SM00661">
    <property type="entry name" value="RPOL9"/>
    <property type="match status" value="1"/>
</dbReference>
<feature type="zinc finger region" description="C4-type" evidence="8">
    <location>
        <begin position="4"/>
        <end position="25"/>
    </location>
</feature>
<reference evidence="11" key="1">
    <citation type="journal article" date="2020" name="mSystems">
        <title>Genome- and Community-Level Interaction Insights into Carbon Utilization and Element Cycling Functions of Hydrothermarchaeota in Hydrothermal Sediment.</title>
        <authorList>
            <person name="Zhou Z."/>
            <person name="Liu Y."/>
            <person name="Xu W."/>
            <person name="Pan J."/>
            <person name="Luo Z.H."/>
            <person name="Li M."/>
        </authorList>
    </citation>
    <scope>NUCLEOTIDE SEQUENCE [LARGE SCALE GENOMIC DNA]</scope>
    <source>
        <strain evidence="11">SpSt-16</strain>
    </source>
</reference>
<dbReference type="PROSITE" id="PS01030">
    <property type="entry name" value="RNA_POL_M_15KD"/>
    <property type="match status" value="1"/>
</dbReference>
<organism evidence="11">
    <name type="scientific">Ignisphaera aggregans</name>
    <dbReference type="NCBI Taxonomy" id="334771"/>
    <lineage>
        <taxon>Archaea</taxon>
        <taxon>Thermoproteota</taxon>
        <taxon>Thermoprotei</taxon>
        <taxon>Desulfurococcales</taxon>
        <taxon>Desulfurococcaceae</taxon>
        <taxon>Ignisphaera</taxon>
    </lineage>
</organism>
<feature type="binding site" evidence="7">
    <location>
        <position position="22"/>
    </location>
    <ligand>
        <name>Zn(2+)</name>
        <dbReference type="ChEBI" id="CHEBI:29105"/>
        <label>1</label>
    </ligand>
</feature>
<sequence>MMFCPKCGNLMSFNASSRTWRCSRCGHQIEANNAGRQMTLSKVIRHSEKEKIVIIEENRASVPPTAVLIKDQVRCSKCGHNEVFAWQIQTRAADEPPTTFYRCTKCGHTWREY</sequence>
<evidence type="ECO:0000313" key="11">
    <source>
        <dbReference type="EMBL" id="HEW53180.1"/>
    </source>
</evidence>
<dbReference type="PROSITE" id="PS51133">
    <property type="entry name" value="ZF_TFIIS_2"/>
    <property type="match status" value="1"/>
</dbReference>
<evidence type="ECO:0000256" key="5">
    <source>
        <dbReference type="ARBA" id="ARBA00023163"/>
    </source>
</evidence>
<dbReference type="NCBIfam" id="TIGR01384">
    <property type="entry name" value="TFS_arch"/>
    <property type="match status" value="1"/>
</dbReference>
<dbReference type="GO" id="GO:0006351">
    <property type="term" value="P:DNA-templated transcription"/>
    <property type="evidence" value="ECO:0007669"/>
    <property type="project" value="InterPro"/>
</dbReference>
<comment type="similarity">
    <text evidence="6 9">Belongs to the archaeal rpoM/eukaryotic RPA12/RPB9/RPC11 RNA polymerase family.</text>
</comment>
<dbReference type="PANTHER" id="PTHR11239">
    <property type="entry name" value="DNA-DIRECTED RNA POLYMERASE"/>
    <property type="match status" value="1"/>
</dbReference>
<dbReference type="InterPro" id="IPR012164">
    <property type="entry name" value="Rpa12/Rpb9/Rpc10/TFS"/>
</dbReference>
<dbReference type="GO" id="GO:0008270">
    <property type="term" value="F:zinc ion binding"/>
    <property type="evidence" value="ECO:0007669"/>
    <property type="project" value="UniProtKB-KW"/>
</dbReference>
<feature type="binding site" evidence="7">
    <location>
        <position position="4"/>
    </location>
    <ligand>
        <name>Zn(2+)</name>
        <dbReference type="ChEBI" id="CHEBI:29105"/>
        <label>1</label>
    </ligand>
</feature>
<dbReference type="Pfam" id="PF01096">
    <property type="entry name" value="Zn_ribbon_TFIIS"/>
    <property type="match status" value="1"/>
</dbReference>
<dbReference type="InterPro" id="IPR001529">
    <property type="entry name" value="Zn_ribbon_RPB9"/>
</dbReference>
<dbReference type="InterPro" id="IPR019761">
    <property type="entry name" value="DNA-dir_RNA_pol-M_15_CS"/>
</dbReference>
<feature type="binding site" evidence="7">
    <location>
        <position position="106"/>
    </location>
    <ligand>
        <name>Zn(2+)</name>
        <dbReference type="ChEBI" id="CHEBI:29105"/>
        <label>2</label>
    </ligand>
</feature>
<dbReference type="PROSITE" id="PS00466">
    <property type="entry name" value="ZF_TFIIS_1"/>
    <property type="match status" value="1"/>
</dbReference>
<evidence type="ECO:0000256" key="2">
    <source>
        <dbReference type="ARBA" id="ARBA00022771"/>
    </source>
</evidence>